<dbReference type="CDD" id="cd10507">
    <property type="entry name" value="Zn-ribbon_RPA12"/>
    <property type="match status" value="1"/>
</dbReference>
<accession>A0A267H8Z0</accession>
<name>A0A267H8Z0_9PLAT</name>
<dbReference type="SUPFAM" id="SSF57783">
    <property type="entry name" value="Zinc beta-ribbon"/>
    <property type="match status" value="1"/>
</dbReference>
<feature type="compositionally biased region" description="Low complexity" evidence="13">
    <location>
        <begin position="1"/>
        <end position="17"/>
    </location>
</feature>
<evidence type="ECO:0000256" key="5">
    <source>
        <dbReference type="ARBA" id="ARBA00022723"/>
    </source>
</evidence>
<dbReference type="GO" id="GO:0005736">
    <property type="term" value="C:RNA polymerase I complex"/>
    <property type="evidence" value="ECO:0007669"/>
    <property type="project" value="TreeGrafter"/>
</dbReference>
<comment type="similarity">
    <text evidence="2">Belongs to the archaeal RpoM/eukaryotic RPA12/RPB9/RPC11 RNA polymerase family.</text>
</comment>
<evidence type="ECO:0000256" key="7">
    <source>
        <dbReference type="ARBA" id="ARBA00022833"/>
    </source>
</evidence>
<keyword evidence="6 12" id="KW-0863">Zinc-finger</keyword>
<comment type="subcellular location">
    <subcellularLocation>
        <location evidence="1">Nucleus</location>
        <location evidence="1">Nucleolus</location>
    </subcellularLocation>
</comment>
<dbReference type="Pfam" id="PF01096">
    <property type="entry name" value="Zn_ribbon_TFIIS"/>
    <property type="match status" value="1"/>
</dbReference>
<dbReference type="PROSITE" id="PS01030">
    <property type="entry name" value="RNA_POL_M_15KD"/>
    <property type="match status" value="1"/>
</dbReference>
<dbReference type="Proteomes" id="UP000215902">
    <property type="component" value="Unassembled WGS sequence"/>
</dbReference>
<evidence type="ECO:0000313" key="16">
    <source>
        <dbReference type="Proteomes" id="UP000215902"/>
    </source>
</evidence>
<evidence type="ECO:0000313" key="15">
    <source>
        <dbReference type="EMBL" id="PAA94780.1"/>
    </source>
</evidence>
<dbReference type="InterPro" id="IPR019761">
    <property type="entry name" value="DNA-dir_RNA_pol-M_15_CS"/>
</dbReference>
<evidence type="ECO:0000256" key="4">
    <source>
        <dbReference type="ARBA" id="ARBA00022478"/>
    </source>
</evidence>
<dbReference type="STRING" id="282301.A0A267H8Z0"/>
<dbReference type="PROSITE" id="PS51133">
    <property type="entry name" value="ZF_TFIIS_2"/>
    <property type="match status" value="1"/>
</dbReference>
<sequence>QSANRTPTRQRRPAAAQELKHQQQQHPRPSVQLHRMHLEFCYTCGAMLPAYWESQVACSACKRVTCLAWFSDCPPAQFQLLFESNSAAEQQADDEADGPDSDAEGCDQERAPVDPKFAKLVASVRRELIGGEMEADDDADGGSSRHRQKQQRRRLQKQQQQQQQESENQDGISLPTVRRECQHCGCDRMYYRTMQTRSADEGQTVVYTCTSCSRTEVEFS</sequence>
<dbReference type="InterPro" id="IPR034004">
    <property type="entry name" value="Zn_ribbon_RPA12_C"/>
</dbReference>
<evidence type="ECO:0000256" key="12">
    <source>
        <dbReference type="PROSITE-ProRule" id="PRU00472"/>
    </source>
</evidence>
<proteinExistence type="inferred from homology"/>
<keyword evidence="9" id="KW-0539">Nucleus</keyword>
<feature type="domain" description="TFIIS-type" evidence="14">
    <location>
        <begin position="177"/>
        <end position="217"/>
    </location>
</feature>
<dbReference type="GO" id="GO:0006363">
    <property type="term" value="P:termination of RNA polymerase I transcription"/>
    <property type="evidence" value="ECO:0007669"/>
    <property type="project" value="TreeGrafter"/>
</dbReference>
<dbReference type="InterPro" id="IPR001222">
    <property type="entry name" value="Znf_TFIIS"/>
</dbReference>
<dbReference type="SMART" id="SM00440">
    <property type="entry name" value="ZnF_C2C2"/>
    <property type="match status" value="1"/>
</dbReference>
<dbReference type="EMBL" id="NIVC01000001">
    <property type="protein sequence ID" value="PAA94780.1"/>
    <property type="molecule type" value="Genomic_DNA"/>
</dbReference>
<dbReference type="PANTHER" id="PTHR11239:SF14">
    <property type="entry name" value="DNA-DIRECTED RNA POLYMERASE I SUBUNIT RPA12"/>
    <property type="match status" value="1"/>
</dbReference>
<feature type="region of interest" description="Disordered" evidence="13">
    <location>
        <begin position="131"/>
        <end position="174"/>
    </location>
</feature>
<dbReference type="PANTHER" id="PTHR11239">
    <property type="entry name" value="DNA-DIRECTED RNA POLYMERASE"/>
    <property type="match status" value="1"/>
</dbReference>
<comment type="function">
    <text evidence="11">Core component of RNA polymerase I (Pol I), a DNA-dependent RNA polymerase which synthesizes ribosomal RNA precursors using the four ribonucleoside triphosphates as substrates. Can mediate Pol I proofreading of the nascent RNA transcript. Anchors into the Pol I active site to monitor transcription fidelity and cleave mis-incorporated 5'-ribonucleotides.</text>
</comment>
<evidence type="ECO:0000256" key="9">
    <source>
        <dbReference type="ARBA" id="ARBA00023242"/>
    </source>
</evidence>
<feature type="compositionally biased region" description="Acidic residues" evidence="13">
    <location>
        <begin position="91"/>
        <end position="106"/>
    </location>
</feature>
<keyword evidence="4" id="KW-0240">DNA-directed RNA polymerase</keyword>
<dbReference type="GO" id="GO:0003899">
    <property type="term" value="F:DNA-directed RNA polymerase activity"/>
    <property type="evidence" value="ECO:0007669"/>
    <property type="project" value="InterPro"/>
</dbReference>
<gene>
    <name evidence="15" type="ORF">BOX15_Mlig025072g1</name>
</gene>
<dbReference type="OrthoDB" id="10056816at2759"/>
<feature type="compositionally biased region" description="Basic residues" evidence="13">
    <location>
        <begin position="144"/>
        <end position="156"/>
    </location>
</feature>
<evidence type="ECO:0000256" key="13">
    <source>
        <dbReference type="SAM" id="MobiDB-lite"/>
    </source>
</evidence>
<evidence type="ECO:0000256" key="6">
    <source>
        <dbReference type="ARBA" id="ARBA00022771"/>
    </source>
</evidence>
<evidence type="ECO:0000256" key="10">
    <source>
        <dbReference type="ARBA" id="ARBA00031781"/>
    </source>
</evidence>
<dbReference type="InterPro" id="IPR012164">
    <property type="entry name" value="Rpa12/Rpb9/Rpc10/TFS"/>
</dbReference>
<evidence type="ECO:0000256" key="8">
    <source>
        <dbReference type="ARBA" id="ARBA00023163"/>
    </source>
</evidence>
<dbReference type="Gene3D" id="2.20.25.10">
    <property type="match status" value="1"/>
</dbReference>
<evidence type="ECO:0000256" key="11">
    <source>
        <dbReference type="ARBA" id="ARBA00044497"/>
    </source>
</evidence>
<dbReference type="GO" id="GO:0008270">
    <property type="term" value="F:zinc ion binding"/>
    <property type="evidence" value="ECO:0007669"/>
    <property type="project" value="UniProtKB-KW"/>
</dbReference>
<keyword evidence="5" id="KW-0479">Metal-binding</keyword>
<evidence type="ECO:0000256" key="3">
    <source>
        <dbReference type="ARBA" id="ARBA00018784"/>
    </source>
</evidence>
<evidence type="ECO:0000256" key="2">
    <source>
        <dbReference type="ARBA" id="ARBA00008925"/>
    </source>
</evidence>
<keyword evidence="7" id="KW-0862">Zinc</keyword>
<dbReference type="PROSITE" id="PS00466">
    <property type="entry name" value="ZF_TFIIS_1"/>
    <property type="match status" value="1"/>
</dbReference>
<feature type="region of interest" description="Disordered" evidence="13">
    <location>
        <begin position="1"/>
        <end position="30"/>
    </location>
</feature>
<keyword evidence="16" id="KW-1185">Reference proteome</keyword>
<organism evidence="15 16">
    <name type="scientific">Macrostomum lignano</name>
    <dbReference type="NCBI Taxonomy" id="282301"/>
    <lineage>
        <taxon>Eukaryota</taxon>
        <taxon>Metazoa</taxon>
        <taxon>Spiralia</taxon>
        <taxon>Lophotrochozoa</taxon>
        <taxon>Platyhelminthes</taxon>
        <taxon>Rhabditophora</taxon>
        <taxon>Macrostomorpha</taxon>
        <taxon>Macrostomida</taxon>
        <taxon>Macrostomidae</taxon>
        <taxon>Macrostomum</taxon>
    </lineage>
</organism>
<evidence type="ECO:0000259" key="14">
    <source>
        <dbReference type="PROSITE" id="PS51133"/>
    </source>
</evidence>
<dbReference type="GO" id="GO:0003676">
    <property type="term" value="F:nucleic acid binding"/>
    <property type="evidence" value="ECO:0007669"/>
    <property type="project" value="InterPro"/>
</dbReference>
<feature type="region of interest" description="Disordered" evidence="13">
    <location>
        <begin position="87"/>
        <end position="112"/>
    </location>
</feature>
<keyword evidence="8" id="KW-0804">Transcription</keyword>
<reference evidence="15 16" key="1">
    <citation type="submission" date="2017-06" db="EMBL/GenBank/DDBJ databases">
        <title>A platform for efficient transgenesis in Macrostomum lignano, a flatworm model organism for stem cell research.</title>
        <authorList>
            <person name="Berezikov E."/>
        </authorList>
    </citation>
    <scope>NUCLEOTIDE SEQUENCE [LARGE SCALE GENOMIC DNA]</scope>
    <source>
        <strain evidence="15">DV1</strain>
        <tissue evidence="15">Whole organism</tissue>
    </source>
</reference>
<feature type="non-terminal residue" evidence="15">
    <location>
        <position position="1"/>
    </location>
</feature>
<dbReference type="AlphaFoldDB" id="A0A267H8Z0"/>
<evidence type="ECO:0000256" key="1">
    <source>
        <dbReference type="ARBA" id="ARBA00004604"/>
    </source>
</evidence>
<comment type="caution">
    <text evidence="15">The sequence shown here is derived from an EMBL/GenBank/DDBJ whole genome shotgun (WGS) entry which is preliminary data.</text>
</comment>
<protein>
    <recommendedName>
        <fullName evidence="3">DNA-directed RNA polymerase I subunit RPA12</fullName>
    </recommendedName>
    <alternativeName>
        <fullName evidence="10">DNA-directed RNA polymerase I subunit H</fullName>
    </alternativeName>
</protein>